<dbReference type="EMBL" id="ONZP01000028">
    <property type="protein sequence ID" value="SPJ71087.1"/>
    <property type="molecule type" value="Genomic_DNA"/>
</dbReference>
<protein>
    <submittedName>
        <fullName evidence="2">Uncharacterized protein</fullName>
    </submittedName>
</protein>
<feature type="compositionally biased region" description="Basic and acidic residues" evidence="1">
    <location>
        <begin position="769"/>
        <end position="783"/>
    </location>
</feature>
<reference evidence="2" key="1">
    <citation type="submission" date="2018-03" db="EMBL/GenBank/DDBJ databases">
        <authorList>
            <person name="Guldener U."/>
        </authorList>
    </citation>
    <scope>NUCLEOTIDE SEQUENCE</scope>
</reference>
<organism evidence="2 3">
    <name type="scientific">Fusarium torulosum</name>
    <dbReference type="NCBI Taxonomy" id="33205"/>
    <lineage>
        <taxon>Eukaryota</taxon>
        <taxon>Fungi</taxon>
        <taxon>Dikarya</taxon>
        <taxon>Ascomycota</taxon>
        <taxon>Pezizomycotina</taxon>
        <taxon>Sordariomycetes</taxon>
        <taxon>Hypocreomycetidae</taxon>
        <taxon>Hypocreales</taxon>
        <taxon>Nectriaceae</taxon>
        <taxon>Fusarium</taxon>
    </lineage>
</organism>
<accession>A0AAE8SD21</accession>
<feature type="region of interest" description="Disordered" evidence="1">
    <location>
        <begin position="735"/>
        <end position="795"/>
    </location>
</feature>
<gene>
    <name evidence="2" type="ORF">FTOL_00815</name>
</gene>
<proteinExistence type="predicted"/>
<dbReference type="SUPFAM" id="SSF52540">
    <property type="entry name" value="P-loop containing nucleoside triphosphate hydrolases"/>
    <property type="match status" value="1"/>
</dbReference>
<sequence length="1026" mass="113260">MNSGKYSSVPSTIKPSQFGDFPKFQVNNSLSEYTLPIRSLVKPSVLLVSVLRTSVLERRSILTSFVNEVELPRSRCIDRKFLVYVFLGGKLLSGFAPGTVARLGVGPYPGLHVRAEVTAGQFAKPQMHIQLCVRHRKAIDRFKDIIFPLSNILDDIAFEEFDMPELAKHPDFDTFAEQLRHSDLTDPAASISLITSRVRHVRVDIDGSQAMAVDSVRFTKNWNTHPPSTTAIARAVNDVFTLDRPLSVGLWLFCEDAFEAHWPKILQDVQRLPNPFADYLENCRAGDYRDLGYANIAEIPDEDRPERPIPATTIFQDNEHRTVALIAGASEELDMHDKRSRFLFDNTLPVVLIEDKFSRWVPEETDLDRHGIMATGCVTHYFGVVALDPDIAGAFPDIGEPFSLYLGAHYANHPMPSTVLTAEQSNAVAVSLNINEKINAIVDDEDRMTYLQEQLETNVLRSFLNVAAKAIFAILRNPSEAAVRESPNDVEVQRYITAINMAQELRRDQFDSDDQWFAGLLAWVVEFGGPGRPGKDLDLGPEYRAKRIPLPHSASANVALITLSLPRQQQWTPGLAKPYIRVELPAVKLVGKLHNFLATLFTPGYIIKETGEVIRAQAKVKSVPGKVYYTQTDKTTAFECDTPFRLNSQVATLSAGFWSYSTSFQTSPVVYDFLKAFPGLAAAFGQGVFESEARRLVEALKSVTHGHAFVGGGPGSGKTTVALKIVKAIVSDIVNPKGGRVEPDPPADAANVPNDGQPAVVDDQSAVDDGQRSADDRVSESDKAAPGFEDGTPGTRIVIGDGFVWDTASQLVADTEPSHSTEATANEWSVDINQGINMTMPAAFQVSNTANTTVPAPPRNPRIAWTACHNKLVDDAVRRVIRECHDKLVVRVQPWMVEMKNLRRISDDVAPTPTDTSTNVVADRGLLTLVTHHDAYKQRTFEETSPTQVQGSLSEYARSMAFADPETWADVHVAWNQKRTDPDGFILNRPKHEEAFQGLMSAAIAKVEIACGTPVALLDFANHHHG</sequence>
<name>A0AAE8SD21_9HYPO</name>
<evidence type="ECO:0000256" key="1">
    <source>
        <dbReference type="SAM" id="MobiDB-lite"/>
    </source>
</evidence>
<keyword evidence="3" id="KW-1185">Reference proteome</keyword>
<comment type="caution">
    <text evidence="2">The sequence shown here is derived from an EMBL/GenBank/DDBJ whole genome shotgun (WGS) entry which is preliminary data.</text>
</comment>
<dbReference type="Proteomes" id="UP001187734">
    <property type="component" value="Unassembled WGS sequence"/>
</dbReference>
<dbReference type="AlphaFoldDB" id="A0AAE8SD21"/>
<evidence type="ECO:0000313" key="2">
    <source>
        <dbReference type="EMBL" id="SPJ71087.1"/>
    </source>
</evidence>
<dbReference type="InterPro" id="IPR027417">
    <property type="entry name" value="P-loop_NTPase"/>
</dbReference>
<evidence type="ECO:0000313" key="3">
    <source>
        <dbReference type="Proteomes" id="UP001187734"/>
    </source>
</evidence>